<organism evidence="1 2">
    <name type="scientific">Metabacillus hrfriensis</name>
    <dbReference type="NCBI Taxonomy" id="3048891"/>
    <lineage>
        <taxon>Bacteria</taxon>
        <taxon>Bacillati</taxon>
        <taxon>Bacillota</taxon>
        <taxon>Bacilli</taxon>
        <taxon>Bacillales</taxon>
        <taxon>Bacillaceae</taxon>
        <taxon>Metabacillus</taxon>
    </lineage>
</organism>
<reference evidence="2" key="1">
    <citation type="journal article" date="2025" name="Aquaculture">
        <title>Assessment of the bioflocculant production and safety properties of Metabacillus hrfriensis sp. nov. based on phenotypic and whole-genome sequencing analysis.</title>
        <authorList>
            <person name="Zhang R."/>
            <person name="Zhao Z."/>
            <person name="Luo L."/>
            <person name="Wang S."/>
            <person name="Guo K."/>
            <person name="Xu W."/>
        </authorList>
    </citation>
    <scope>NUCLEOTIDE SEQUENCE [LARGE SCALE GENOMIC DNA]</scope>
    <source>
        <strain evidence="2">CT-WN-B3</strain>
    </source>
</reference>
<sequence length="396" mass="44463">MNLLSSKEELASAGALYTSKEIIQQPKLWAEAAEIIQQQIDQITLFLDNIQSRHDRIKIIFTGAGTSAFIGDTLLPYLKMISQDSKFDLESIPTTDIVSNPYYHLERDFPVLLISFARSGDSPESYAAVQLVNQLVQNAYHIIITCNKNGELANQEGSHSRSYILLMPEEANDKGFAMTSSFTTMMLSCLLLFQHYFGRYTEKTIEALSVSAAHVLQQHKNSLKAITEQPFKKLIYLGSGVFKGLACEASLKFLELTGGTIPCMYDTSLGFRHGPKTFYDENSAVILFLSSNSYTRNYDLDILKELFLDPKKGTVIVISSQEDDAARSYCDHFLITHVENQEEDIILSFPYIIIAQILALYKSISVGLKPDNPSLDGKVNRVVKGVRIYPHHKFSK</sequence>
<evidence type="ECO:0000313" key="2">
    <source>
        <dbReference type="Proteomes" id="UP001226091"/>
    </source>
</evidence>
<dbReference type="Proteomes" id="UP001226091">
    <property type="component" value="Chromosome"/>
</dbReference>
<accession>A0ACD4RA03</accession>
<keyword evidence="2" id="KW-1185">Reference proteome</keyword>
<name>A0ACD4RA03_9BACI</name>
<proteinExistence type="predicted"/>
<protein>
    <submittedName>
        <fullName evidence="1">SIS domain-containing protein</fullName>
    </submittedName>
</protein>
<dbReference type="EMBL" id="CP126116">
    <property type="protein sequence ID" value="WHZ57307.1"/>
    <property type="molecule type" value="Genomic_DNA"/>
</dbReference>
<gene>
    <name evidence="1" type="ORF">QLQ22_22085</name>
</gene>
<evidence type="ECO:0000313" key="1">
    <source>
        <dbReference type="EMBL" id="WHZ57307.1"/>
    </source>
</evidence>